<dbReference type="Pfam" id="PF21112">
    <property type="entry name" value="CsgH"/>
    <property type="match status" value="1"/>
</dbReference>
<dbReference type="RefSeq" id="WP_285866967.1">
    <property type="nucleotide sequence ID" value="NZ_JARFYM010000002.1"/>
</dbReference>
<dbReference type="Proteomes" id="UP001172645">
    <property type="component" value="Unassembled WGS sequence"/>
</dbReference>
<protein>
    <submittedName>
        <fullName evidence="3">Curli-like amyloid fiber formation chaperone CsgH</fullName>
    </submittedName>
</protein>
<feature type="chain" id="PRO_5046508900" evidence="1">
    <location>
        <begin position="27"/>
        <end position="133"/>
    </location>
</feature>
<proteinExistence type="predicted"/>
<dbReference type="EMBL" id="JARFYM010000002">
    <property type="protein sequence ID" value="MDL2398146.1"/>
    <property type="molecule type" value="Genomic_DNA"/>
</dbReference>
<evidence type="ECO:0000313" key="4">
    <source>
        <dbReference type="Proteomes" id="UP001172645"/>
    </source>
</evidence>
<evidence type="ECO:0000313" key="3">
    <source>
        <dbReference type="EMBL" id="MDL2398146.1"/>
    </source>
</evidence>
<reference evidence="3" key="1">
    <citation type="submission" date="2023-06" db="EMBL/GenBank/DDBJ databases">
        <title>Phylogenetic Diversity of Rhizobium strains.</title>
        <authorList>
            <person name="Moura F.T."/>
            <person name="Helene L.C.F."/>
            <person name="Hungria M."/>
        </authorList>
    </citation>
    <scope>NUCLEOTIDE SEQUENCE</scope>
    <source>
        <strain evidence="3">CCGE526</strain>
    </source>
</reference>
<dbReference type="InterPro" id="IPR053722">
    <property type="entry name" value="Curli_assembly_CsgC/AgfC"/>
</dbReference>
<keyword evidence="4" id="KW-1185">Reference proteome</keyword>
<gene>
    <name evidence="3" type="primary">csgH</name>
    <name evidence="3" type="ORF">PY649_04495</name>
</gene>
<keyword evidence="1" id="KW-0732">Signal</keyword>
<name>A0ABT7JP72_9HYPH</name>
<comment type="caution">
    <text evidence="3">The sequence shown here is derived from an EMBL/GenBank/DDBJ whole genome shotgun (WGS) entry which is preliminary data.</text>
</comment>
<evidence type="ECO:0000256" key="1">
    <source>
        <dbReference type="SAM" id="SignalP"/>
    </source>
</evidence>
<dbReference type="Gene3D" id="2.60.40.2420">
    <property type="match status" value="1"/>
</dbReference>
<evidence type="ECO:0000259" key="2">
    <source>
        <dbReference type="Pfam" id="PF21112"/>
    </source>
</evidence>
<dbReference type="NCBIfam" id="NF041112">
    <property type="entry name" value="chap_CsgH_alph"/>
    <property type="match status" value="1"/>
</dbReference>
<feature type="signal peptide" evidence="1">
    <location>
        <begin position="1"/>
        <end position="26"/>
    </location>
</feature>
<organism evidence="3 4">
    <name type="scientific">Rhizobium mayense</name>
    <dbReference type="NCBI Taxonomy" id="1312184"/>
    <lineage>
        <taxon>Bacteria</taxon>
        <taxon>Pseudomonadati</taxon>
        <taxon>Pseudomonadota</taxon>
        <taxon>Alphaproteobacteria</taxon>
        <taxon>Hyphomicrobiales</taxon>
        <taxon>Rhizobiaceae</taxon>
        <taxon>Rhizobium/Agrobacterium group</taxon>
        <taxon>Rhizobium</taxon>
    </lineage>
</organism>
<dbReference type="InterPro" id="IPR048632">
    <property type="entry name" value="CsgH-like"/>
</dbReference>
<feature type="domain" description="CsgH-like" evidence="2">
    <location>
        <begin position="38"/>
        <end position="125"/>
    </location>
</feature>
<dbReference type="InterPro" id="IPR047726">
    <property type="entry name" value="CsgH_dom"/>
</dbReference>
<sequence>MHGIVNHPRRITTALAVVLVSAGALATMAGAGQSGAPLRCEISATPEGGMLALEAVAHADKSVSGTYSFHVESVGRTGGTNIEQSGDFHAAPGQSATLGTVTLDAKGGVYDAVLDMSVGGQRVGCTQRVGGAT</sequence>
<accession>A0ABT7JP72</accession>